<keyword evidence="2" id="KW-0378">Hydrolase</keyword>
<dbReference type="Gene3D" id="3.40.50.1820">
    <property type="entry name" value="alpha/beta hydrolase"/>
    <property type="match status" value="1"/>
</dbReference>
<dbReference type="AlphaFoldDB" id="A0A238VFN5"/>
<keyword evidence="3" id="KW-1185">Reference proteome</keyword>
<feature type="domain" description="AB hydrolase-1" evidence="1">
    <location>
        <begin position="27"/>
        <end position="173"/>
    </location>
</feature>
<protein>
    <submittedName>
        <fullName evidence="2">Alpha/beta hydrolase fold</fullName>
    </submittedName>
</protein>
<dbReference type="Proteomes" id="UP000198348">
    <property type="component" value="Unassembled WGS sequence"/>
</dbReference>
<dbReference type="GO" id="GO:0016020">
    <property type="term" value="C:membrane"/>
    <property type="evidence" value="ECO:0007669"/>
    <property type="project" value="TreeGrafter"/>
</dbReference>
<dbReference type="InterPro" id="IPR029058">
    <property type="entry name" value="AB_hydrolase_fold"/>
</dbReference>
<proteinExistence type="predicted"/>
<name>A0A238VFN5_9PSEU</name>
<evidence type="ECO:0000259" key="1">
    <source>
        <dbReference type="Pfam" id="PF00561"/>
    </source>
</evidence>
<evidence type="ECO:0000313" key="2">
    <source>
        <dbReference type="EMBL" id="SNR33202.1"/>
    </source>
</evidence>
<dbReference type="GO" id="GO:0016787">
    <property type="term" value="F:hydrolase activity"/>
    <property type="evidence" value="ECO:0007669"/>
    <property type="project" value="UniProtKB-KW"/>
</dbReference>
<dbReference type="InterPro" id="IPR050266">
    <property type="entry name" value="AB_hydrolase_sf"/>
</dbReference>
<dbReference type="PANTHER" id="PTHR43798">
    <property type="entry name" value="MONOACYLGLYCEROL LIPASE"/>
    <property type="match status" value="1"/>
</dbReference>
<sequence length="271" mass="29761">MGRVDVNGVSTHFQRLAARPSGGEPVPTVVFVHGLGYDSLASFYLTLAAPFAEHGIDVLTYDLRGHGRSARPATGYRVSDFVADLRGLLAELAEDRPVHVIGNSFGGTIAFSFAATHPERVSSVVAIEGEPATQPWADKMERTFGNVLDEARDPANIEWLERTYGKHHARLATAALRIIESTSIVADVPSGPLLGEQELRALHCPVMTVVGSDGFQRDDPYALQAVLPSCRTEVINDQDHSVLVERHHLLRYLLLNWVTEQEHLRWLGEVA</sequence>
<dbReference type="OrthoDB" id="2645723at2"/>
<gene>
    <name evidence="2" type="ORF">SAMN06265360_102206</name>
</gene>
<evidence type="ECO:0000313" key="3">
    <source>
        <dbReference type="Proteomes" id="UP000198348"/>
    </source>
</evidence>
<reference evidence="3" key="1">
    <citation type="submission" date="2017-06" db="EMBL/GenBank/DDBJ databases">
        <authorList>
            <person name="Varghese N."/>
            <person name="Submissions S."/>
        </authorList>
    </citation>
    <scope>NUCLEOTIDE SEQUENCE [LARGE SCALE GENOMIC DNA]</scope>
    <source>
        <strain evidence="3">DSM 45207</strain>
    </source>
</reference>
<organism evidence="2 3">
    <name type="scientific">Haloechinothrix alba</name>
    <dbReference type="NCBI Taxonomy" id="664784"/>
    <lineage>
        <taxon>Bacteria</taxon>
        <taxon>Bacillati</taxon>
        <taxon>Actinomycetota</taxon>
        <taxon>Actinomycetes</taxon>
        <taxon>Pseudonocardiales</taxon>
        <taxon>Pseudonocardiaceae</taxon>
        <taxon>Haloechinothrix</taxon>
    </lineage>
</organism>
<accession>A0A238VFN5</accession>
<dbReference type="RefSeq" id="WP_089299832.1">
    <property type="nucleotide sequence ID" value="NZ_FZNW01000002.1"/>
</dbReference>
<dbReference type="Pfam" id="PF00561">
    <property type="entry name" value="Abhydrolase_1"/>
    <property type="match status" value="1"/>
</dbReference>
<dbReference type="SUPFAM" id="SSF53474">
    <property type="entry name" value="alpha/beta-Hydrolases"/>
    <property type="match status" value="1"/>
</dbReference>
<dbReference type="InterPro" id="IPR000073">
    <property type="entry name" value="AB_hydrolase_1"/>
</dbReference>
<dbReference type="PANTHER" id="PTHR43798:SF33">
    <property type="entry name" value="HYDROLASE, PUTATIVE (AFU_ORTHOLOGUE AFUA_2G14860)-RELATED"/>
    <property type="match status" value="1"/>
</dbReference>
<dbReference type="PRINTS" id="PR00111">
    <property type="entry name" value="ABHYDROLASE"/>
</dbReference>
<dbReference type="EMBL" id="FZNW01000002">
    <property type="protein sequence ID" value="SNR33202.1"/>
    <property type="molecule type" value="Genomic_DNA"/>
</dbReference>